<evidence type="ECO:0000313" key="2">
    <source>
        <dbReference type="Proteomes" id="UP001157502"/>
    </source>
</evidence>
<proteinExistence type="predicted"/>
<comment type="caution">
    <text evidence="1">The sequence shown here is derived from an EMBL/GenBank/DDBJ whole genome shotgun (WGS) entry which is preliminary data.</text>
</comment>
<name>A0ACC2FAB5_DALPE</name>
<gene>
    <name evidence="1" type="ORF">DPEC_G00320990</name>
</gene>
<keyword evidence="2" id="KW-1185">Reference proteome</keyword>
<dbReference type="EMBL" id="CM055758">
    <property type="protein sequence ID" value="KAJ7988185.1"/>
    <property type="molecule type" value="Genomic_DNA"/>
</dbReference>
<accession>A0ACC2FAB5</accession>
<dbReference type="Proteomes" id="UP001157502">
    <property type="component" value="Chromosome 31"/>
</dbReference>
<organism evidence="1 2">
    <name type="scientific">Dallia pectoralis</name>
    <name type="common">Alaska blackfish</name>
    <dbReference type="NCBI Taxonomy" id="75939"/>
    <lineage>
        <taxon>Eukaryota</taxon>
        <taxon>Metazoa</taxon>
        <taxon>Chordata</taxon>
        <taxon>Craniata</taxon>
        <taxon>Vertebrata</taxon>
        <taxon>Euteleostomi</taxon>
        <taxon>Actinopterygii</taxon>
        <taxon>Neopterygii</taxon>
        <taxon>Teleostei</taxon>
        <taxon>Protacanthopterygii</taxon>
        <taxon>Esociformes</taxon>
        <taxon>Umbridae</taxon>
        <taxon>Dallia</taxon>
    </lineage>
</organism>
<protein>
    <submittedName>
        <fullName evidence="1">Uncharacterized protein</fullName>
    </submittedName>
</protein>
<reference evidence="1" key="1">
    <citation type="submission" date="2021-05" db="EMBL/GenBank/DDBJ databases">
        <authorList>
            <person name="Pan Q."/>
            <person name="Jouanno E."/>
            <person name="Zahm M."/>
            <person name="Klopp C."/>
            <person name="Cabau C."/>
            <person name="Louis A."/>
            <person name="Berthelot C."/>
            <person name="Parey E."/>
            <person name="Roest Crollius H."/>
            <person name="Montfort J."/>
            <person name="Robinson-Rechavi M."/>
            <person name="Bouchez O."/>
            <person name="Lampietro C."/>
            <person name="Lopez Roques C."/>
            <person name="Donnadieu C."/>
            <person name="Postlethwait J."/>
            <person name="Bobe J."/>
            <person name="Dillon D."/>
            <person name="Chandos A."/>
            <person name="von Hippel F."/>
            <person name="Guiguen Y."/>
        </authorList>
    </citation>
    <scope>NUCLEOTIDE SEQUENCE</scope>
    <source>
        <strain evidence="1">YG-Jan2019</strain>
    </source>
</reference>
<sequence>MTEGVEAEESSAELVVPPGSASPGGTYGDSERVPEEAPAETAAGGEGGVEGPAGDGDDNDCGGSENGGLAGPLGLLALAGTCCVCLETEQVRRCLRSEKICILPILACLLSLALCTAGLKWVFVDKIFEYEPPTHMDPDRMEQNPVVVIADPTKDLPTPMTLITTTGQHSPGATVVTRFSQTSALMYPTNPPTTPKNHTSPKPAGKATSTLSPKTTVESNEILLPAFRKYAALRISC</sequence>
<evidence type="ECO:0000313" key="1">
    <source>
        <dbReference type="EMBL" id="KAJ7988185.1"/>
    </source>
</evidence>